<feature type="region of interest" description="Disordered" evidence="1">
    <location>
        <begin position="78"/>
        <end position="101"/>
    </location>
</feature>
<accession>A0AAV9KVU4</accession>
<dbReference type="Proteomes" id="UP001311915">
    <property type="component" value="Unassembled WGS sequence"/>
</dbReference>
<organism evidence="2 3">
    <name type="scientific">Solanum pinnatisectum</name>
    <name type="common">tansyleaf nightshade</name>
    <dbReference type="NCBI Taxonomy" id="50273"/>
    <lineage>
        <taxon>Eukaryota</taxon>
        <taxon>Viridiplantae</taxon>
        <taxon>Streptophyta</taxon>
        <taxon>Embryophyta</taxon>
        <taxon>Tracheophyta</taxon>
        <taxon>Spermatophyta</taxon>
        <taxon>Magnoliopsida</taxon>
        <taxon>eudicotyledons</taxon>
        <taxon>Gunneridae</taxon>
        <taxon>Pentapetalae</taxon>
        <taxon>asterids</taxon>
        <taxon>lamiids</taxon>
        <taxon>Solanales</taxon>
        <taxon>Solanaceae</taxon>
        <taxon>Solanoideae</taxon>
        <taxon>Solaneae</taxon>
        <taxon>Solanum</taxon>
    </lineage>
</organism>
<sequence>MMAKVFHKVESTNVGWQLGKLSTSLNQRKNGSLPSDTIQNPKKDGHCMAIATRSGKVLTDPISASTKYEQVLEQFGREKDETVQVDDLEDAQPKAQPARGK</sequence>
<protein>
    <recommendedName>
        <fullName evidence="4">Late embryogenesis abundant protein</fullName>
    </recommendedName>
</protein>
<dbReference type="EMBL" id="JAWPEI010000009">
    <property type="protein sequence ID" value="KAK4716480.1"/>
    <property type="molecule type" value="Genomic_DNA"/>
</dbReference>
<comment type="caution">
    <text evidence="2">The sequence shown here is derived from an EMBL/GenBank/DDBJ whole genome shotgun (WGS) entry which is preliminary data.</text>
</comment>
<dbReference type="AlphaFoldDB" id="A0AAV9KVU4"/>
<reference evidence="2 3" key="1">
    <citation type="submission" date="2023-10" db="EMBL/GenBank/DDBJ databases">
        <title>Genome-Wide Identification Analysis in wild type Solanum Pinnatisectum Reveals Some Genes Defensing Phytophthora Infestans.</title>
        <authorList>
            <person name="Sun C."/>
        </authorList>
    </citation>
    <scope>NUCLEOTIDE SEQUENCE [LARGE SCALE GENOMIC DNA]</scope>
    <source>
        <strain evidence="2">LQN</strain>
        <tissue evidence="2">Leaf</tissue>
    </source>
</reference>
<keyword evidence="3" id="KW-1185">Reference proteome</keyword>
<evidence type="ECO:0000256" key="1">
    <source>
        <dbReference type="SAM" id="MobiDB-lite"/>
    </source>
</evidence>
<evidence type="ECO:0000313" key="3">
    <source>
        <dbReference type="Proteomes" id="UP001311915"/>
    </source>
</evidence>
<gene>
    <name evidence="2" type="ORF">R3W88_014818</name>
</gene>
<evidence type="ECO:0000313" key="2">
    <source>
        <dbReference type="EMBL" id="KAK4716480.1"/>
    </source>
</evidence>
<name>A0AAV9KVU4_9SOLN</name>
<evidence type="ECO:0008006" key="4">
    <source>
        <dbReference type="Google" id="ProtNLM"/>
    </source>
</evidence>
<proteinExistence type="predicted"/>